<gene>
    <name evidence="2" type="ORF">ACFQ4Y_01980</name>
</gene>
<protein>
    <submittedName>
        <fullName evidence="2">Isochorismatase family protein</fullName>
    </submittedName>
</protein>
<sequence>MNKFNEFLNYMEADLSNLPTLPASELLEQTGPDRLYLVFVDIINGFCEEGALASDRVAQIVEPVRQLAQFSVDQGIPPQNLIFLQDDHSPNAAEFSSFPSHCVRGTAEADTVKELRPFLEAPGARLFRKNATNGLFGRDEKGLRFFEFLEEVFRQGPATFVVTGDCTDLCIYQNATGIRLLANEHDADVRVVVSGEHTQTFDTPVETAKSIGAHAHDGEFMDHMFLYHMKLNGVEVVRAIQVDSSVSD</sequence>
<dbReference type="PANTHER" id="PTHR47297:SF2">
    <property type="entry name" value="OS02G0606800 PROTEIN"/>
    <property type="match status" value="1"/>
</dbReference>
<evidence type="ECO:0000259" key="1">
    <source>
        <dbReference type="Pfam" id="PF00857"/>
    </source>
</evidence>
<dbReference type="Pfam" id="PF00857">
    <property type="entry name" value="Isochorismatase"/>
    <property type="match status" value="1"/>
</dbReference>
<evidence type="ECO:0000313" key="2">
    <source>
        <dbReference type="EMBL" id="MFD1425704.1"/>
    </source>
</evidence>
<comment type="caution">
    <text evidence="2">The sequence shown here is derived from an EMBL/GenBank/DDBJ whole genome shotgun (WGS) entry which is preliminary data.</text>
</comment>
<dbReference type="Gene3D" id="3.40.50.850">
    <property type="entry name" value="Isochorismatase-like"/>
    <property type="match status" value="1"/>
</dbReference>
<dbReference type="CDD" id="cd00431">
    <property type="entry name" value="cysteine_hydrolases"/>
    <property type="match status" value="1"/>
</dbReference>
<evidence type="ECO:0000313" key="3">
    <source>
        <dbReference type="Proteomes" id="UP001597282"/>
    </source>
</evidence>
<dbReference type="InterPro" id="IPR000868">
    <property type="entry name" value="Isochorismatase-like_dom"/>
</dbReference>
<feature type="domain" description="Isochorismatase-like" evidence="1">
    <location>
        <begin position="37"/>
        <end position="192"/>
    </location>
</feature>
<name>A0ABW4C6L1_9BACL</name>
<keyword evidence="3" id="KW-1185">Reference proteome</keyword>
<dbReference type="PANTHER" id="PTHR47297">
    <property type="match status" value="1"/>
</dbReference>
<accession>A0ABW4C6L1</accession>
<proteinExistence type="predicted"/>
<dbReference type="EMBL" id="JBHTNU010000001">
    <property type="protein sequence ID" value="MFD1425704.1"/>
    <property type="molecule type" value="Genomic_DNA"/>
</dbReference>
<reference evidence="3" key="1">
    <citation type="journal article" date="2019" name="Int. J. Syst. Evol. Microbiol.">
        <title>The Global Catalogue of Microorganisms (GCM) 10K type strain sequencing project: providing services to taxonomists for standard genome sequencing and annotation.</title>
        <authorList>
            <consortium name="The Broad Institute Genomics Platform"/>
            <consortium name="The Broad Institute Genome Sequencing Center for Infectious Disease"/>
            <person name="Wu L."/>
            <person name="Ma J."/>
        </authorList>
    </citation>
    <scope>NUCLEOTIDE SEQUENCE [LARGE SCALE GENOMIC DNA]</scope>
    <source>
        <strain evidence="3">S1</strain>
    </source>
</reference>
<dbReference type="InterPro" id="IPR036380">
    <property type="entry name" value="Isochorismatase-like_sf"/>
</dbReference>
<organism evidence="2 3">
    <name type="scientific">Kroppenstedtia sanguinis</name>
    <dbReference type="NCBI Taxonomy" id="1380684"/>
    <lineage>
        <taxon>Bacteria</taxon>
        <taxon>Bacillati</taxon>
        <taxon>Bacillota</taxon>
        <taxon>Bacilli</taxon>
        <taxon>Bacillales</taxon>
        <taxon>Thermoactinomycetaceae</taxon>
        <taxon>Kroppenstedtia</taxon>
    </lineage>
</organism>
<dbReference type="Proteomes" id="UP001597282">
    <property type="component" value="Unassembled WGS sequence"/>
</dbReference>
<dbReference type="SUPFAM" id="SSF52499">
    <property type="entry name" value="Isochorismatase-like hydrolases"/>
    <property type="match status" value="1"/>
</dbReference>
<dbReference type="RefSeq" id="WP_380162596.1">
    <property type="nucleotide sequence ID" value="NZ_JBHTNU010000001.1"/>
</dbReference>
<dbReference type="InterPro" id="IPR044717">
    <property type="entry name" value="NIC1"/>
</dbReference>